<evidence type="ECO:0000313" key="3">
    <source>
        <dbReference type="RefSeq" id="XP_060058352.1"/>
    </source>
</evidence>
<accession>A0ABM3YBA3</accession>
<proteinExistence type="predicted"/>
<evidence type="ECO:0000256" key="1">
    <source>
        <dbReference type="SAM" id="MobiDB-lite"/>
    </source>
</evidence>
<feature type="region of interest" description="Disordered" evidence="1">
    <location>
        <begin position="69"/>
        <end position="121"/>
    </location>
</feature>
<organism evidence="2 3">
    <name type="scientific">Erinaceus europaeus</name>
    <name type="common">Western European hedgehog</name>
    <dbReference type="NCBI Taxonomy" id="9365"/>
    <lineage>
        <taxon>Eukaryota</taxon>
        <taxon>Metazoa</taxon>
        <taxon>Chordata</taxon>
        <taxon>Craniata</taxon>
        <taxon>Vertebrata</taxon>
        <taxon>Euteleostomi</taxon>
        <taxon>Mammalia</taxon>
        <taxon>Eutheria</taxon>
        <taxon>Laurasiatheria</taxon>
        <taxon>Eulipotyphla</taxon>
        <taxon>Erinaceidae</taxon>
        <taxon>Erinaceinae</taxon>
        <taxon>Erinaceus</taxon>
    </lineage>
</organism>
<name>A0ABM3YBA3_ERIEU</name>
<protein>
    <submittedName>
        <fullName evidence="3">Alanine and glycine-rich protein-like</fullName>
    </submittedName>
</protein>
<keyword evidence="2" id="KW-1185">Reference proteome</keyword>
<reference evidence="3" key="1">
    <citation type="submission" date="2025-08" db="UniProtKB">
        <authorList>
            <consortium name="RefSeq"/>
        </authorList>
    </citation>
    <scope>IDENTIFICATION</scope>
</reference>
<feature type="region of interest" description="Disordered" evidence="1">
    <location>
        <begin position="175"/>
        <end position="201"/>
    </location>
</feature>
<dbReference type="GeneID" id="132541463"/>
<dbReference type="Proteomes" id="UP001652624">
    <property type="component" value="Chromosome 11"/>
</dbReference>
<dbReference type="RefSeq" id="XP_060058352.1">
    <property type="nucleotide sequence ID" value="XM_060202369.1"/>
</dbReference>
<feature type="compositionally biased region" description="Low complexity" evidence="1">
    <location>
        <begin position="97"/>
        <end position="115"/>
    </location>
</feature>
<sequence>MERDLRVASSSLLNSSIPASLLSHWGSGLHSSHPQGGRPNQAAAGAGPAWNAGTGCAPGLLWKLAAGDGGGGGGGGSSSQRVLSGRSGGGGGPSAQTPACRTRTASASAPRTSACGSLPAGEMRPGAGAWGVGRGGGDRGVGSPGGEGGGCAKKPLAPGLWDRLRCGAGERIHPAAAARVPGRETGPVPQAPRSANPRPTR</sequence>
<gene>
    <name evidence="3" type="primary">LOC132541463</name>
</gene>
<evidence type="ECO:0000313" key="2">
    <source>
        <dbReference type="Proteomes" id="UP001652624"/>
    </source>
</evidence>